<evidence type="ECO:0000256" key="5">
    <source>
        <dbReference type="ARBA" id="ARBA00022741"/>
    </source>
</evidence>
<evidence type="ECO:0000256" key="3">
    <source>
        <dbReference type="ARBA" id="ARBA00022552"/>
    </source>
</evidence>
<dbReference type="Gene3D" id="3.40.50.300">
    <property type="entry name" value="P-loop containing nucleotide triphosphate hydrolases"/>
    <property type="match status" value="1"/>
</dbReference>
<dbReference type="InterPro" id="IPR057570">
    <property type="entry name" value="NOL9_C"/>
</dbReference>
<evidence type="ECO:0000259" key="12">
    <source>
        <dbReference type="Pfam" id="PF24419"/>
    </source>
</evidence>
<dbReference type="Pfam" id="PF24419">
    <property type="entry name" value="Cupin_NOL9"/>
    <property type="match status" value="1"/>
</dbReference>
<feature type="region of interest" description="Disordered" evidence="10">
    <location>
        <begin position="1"/>
        <end position="37"/>
    </location>
</feature>
<reference evidence="15" key="1">
    <citation type="submission" date="2025-08" db="UniProtKB">
        <authorList>
            <consortium name="RefSeq"/>
        </authorList>
    </citation>
    <scope>IDENTIFICATION</scope>
    <source>
        <tissue evidence="15">Whole body</tissue>
    </source>
</reference>
<comment type="subcellular location">
    <subcellularLocation>
        <location evidence="1">Nucleus</location>
        <location evidence="1">Nucleolus</location>
    </subcellularLocation>
</comment>
<comment type="similarity">
    <text evidence="2">Belongs to the Clp1 family. NOL9/GRC3 subfamily.</text>
</comment>
<dbReference type="Proteomes" id="UP000694924">
    <property type="component" value="Unplaced"/>
</dbReference>
<evidence type="ECO:0000256" key="7">
    <source>
        <dbReference type="ARBA" id="ARBA00022840"/>
    </source>
</evidence>
<keyword evidence="5" id="KW-0547">Nucleotide-binding</keyword>
<evidence type="ECO:0000256" key="4">
    <source>
        <dbReference type="ARBA" id="ARBA00022679"/>
    </source>
</evidence>
<evidence type="ECO:0000256" key="8">
    <source>
        <dbReference type="ARBA" id="ARBA00023242"/>
    </source>
</evidence>
<evidence type="ECO:0000313" key="15">
    <source>
        <dbReference type="RefSeq" id="XP_015184812.1"/>
    </source>
</evidence>
<feature type="compositionally biased region" description="Low complexity" evidence="10">
    <location>
        <begin position="23"/>
        <end position="37"/>
    </location>
</feature>
<feature type="domain" description="Clp1 P-loop" evidence="11">
    <location>
        <begin position="412"/>
        <end position="561"/>
    </location>
</feature>
<evidence type="ECO:0000259" key="13">
    <source>
        <dbReference type="Pfam" id="PF25467"/>
    </source>
</evidence>
<keyword evidence="8" id="KW-0539">Nucleus</keyword>
<dbReference type="Pfam" id="PF25467">
    <property type="entry name" value="NOL9_C"/>
    <property type="match status" value="1"/>
</dbReference>
<protein>
    <recommendedName>
        <fullName evidence="9">Polynucleotide 5'-hydroxyl-kinase NOL9</fullName>
    </recommendedName>
</protein>
<dbReference type="PANTHER" id="PTHR12755">
    <property type="entry name" value="CLEAVAGE/POLYADENYLATION FACTOR IA SUBUNIT CLP1P"/>
    <property type="match status" value="1"/>
</dbReference>
<evidence type="ECO:0000256" key="1">
    <source>
        <dbReference type="ARBA" id="ARBA00004604"/>
    </source>
</evidence>
<organism evidence="14 15">
    <name type="scientific">Polistes dominula</name>
    <name type="common">European paper wasp</name>
    <name type="synonym">Vespa dominula</name>
    <dbReference type="NCBI Taxonomy" id="743375"/>
    <lineage>
        <taxon>Eukaryota</taxon>
        <taxon>Metazoa</taxon>
        <taxon>Ecdysozoa</taxon>
        <taxon>Arthropoda</taxon>
        <taxon>Hexapoda</taxon>
        <taxon>Insecta</taxon>
        <taxon>Pterygota</taxon>
        <taxon>Neoptera</taxon>
        <taxon>Endopterygota</taxon>
        <taxon>Hymenoptera</taxon>
        <taxon>Apocrita</taxon>
        <taxon>Aculeata</taxon>
        <taxon>Vespoidea</taxon>
        <taxon>Vespidae</taxon>
        <taxon>Polistinae</taxon>
        <taxon>Polistini</taxon>
        <taxon>Polistes</taxon>
    </lineage>
</organism>
<dbReference type="InterPro" id="IPR032319">
    <property type="entry name" value="CLP1_P"/>
</dbReference>
<dbReference type="GeneID" id="107070807"/>
<keyword evidence="6" id="KW-0418">Kinase</keyword>
<feature type="compositionally biased region" description="Polar residues" evidence="10">
    <location>
        <begin position="761"/>
        <end position="773"/>
    </location>
</feature>
<gene>
    <name evidence="15" type="primary">LOC107070807</name>
</gene>
<evidence type="ECO:0000259" key="11">
    <source>
        <dbReference type="Pfam" id="PF16575"/>
    </source>
</evidence>
<keyword evidence="14" id="KW-1185">Reference proteome</keyword>
<feature type="domain" description="NOL9 C-terminal" evidence="13">
    <location>
        <begin position="646"/>
        <end position="746"/>
    </location>
</feature>
<dbReference type="PANTHER" id="PTHR12755:SF3">
    <property type="entry name" value="POLYNUCLEOTIDE 5'-HYDROXYL-KINASE NOL9"/>
    <property type="match status" value="1"/>
</dbReference>
<feature type="domain" description="NOL9 N-terminal" evidence="12">
    <location>
        <begin position="218"/>
        <end position="373"/>
    </location>
</feature>
<keyword evidence="7" id="KW-0067">ATP-binding</keyword>
<keyword evidence="3" id="KW-0698">rRNA processing</keyword>
<keyword evidence="4" id="KW-0808">Transferase</keyword>
<name>A0ABM1IX75_POLDO</name>
<dbReference type="InterPro" id="IPR057573">
    <property type="entry name" value="NOL9_N"/>
</dbReference>
<evidence type="ECO:0000313" key="14">
    <source>
        <dbReference type="Proteomes" id="UP000694924"/>
    </source>
</evidence>
<accession>A0ABM1IX75</accession>
<evidence type="ECO:0000256" key="10">
    <source>
        <dbReference type="SAM" id="MobiDB-lite"/>
    </source>
</evidence>
<dbReference type="Pfam" id="PF16575">
    <property type="entry name" value="CLP1_P"/>
    <property type="match status" value="1"/>
</dbReference>
<proteinExistence type="inferred from homology"/>
<feature type="compositionally biased region" description="Basic residues" evidence="10">
    <location>
        <begin position="780"/>
        <end position="793"/>
    </location>
</feature>
<dbReference type="RefSeq" id="XP_015184812.1">
    <property type="nucleotide sequence ID" value="XM_015329326.1"/>
</dbReference>
<sequence length="793" mass="90177">MNRDKHNSEKSHKGKFSRRRSLSECAASSSSTTSDQSYNKFNIKTKKDLKILSKNDDSMEKDNVNVFSKWNHCELLNSTIDSSVKTKKKIFGTNMNLGSSEIIRSVSELNLSDSLEENKNVSKEQIFDYLKSINFDEMSTTQSGNRKNWRKSKNTNERSQFRYNISKKKTTVDATQYNNEVQECETQDAMMHNVNKSCTKSKRPITTNTNTTMSNYNKKIRLYCLNNKVLIIMEENTSFCFNGKLSISVLYGAIEVYGSHVTRVDSPISVYSPKGYSCVVIENSHKYACNNIDIWTSLSKEGINPDIKNALQYDINHRKPGMAVITLINLENKLTTFVDAYFSMKLFPTIRNVRYYSWIDRRRAEMILQSNLYFDIQNYKRLVIDPTITGILAEKMINRWHSNNWSCTLIAGGKSVGKSTTVRYLINTLLSITGMVALVDVDLGQSECTPPGNVSYSLIKEPLAGPNFTHLLTPVYQLYIGDVNVTRCITRYIECLKLLASNLLLCPTLSRLPIVINTMGFTEGIGWDLVVFTIKLFQPSFIVQIMSEKTKNNYANLLSSDIINSQTLAGFSWSENIEVNINKPCSHELYVINTNAEMKRKSMNETLDMEPYQQRELAMMSYLSEIINPEDNFMFCAQSASLNINETEPFVIPFASITIVLLQKDVPPSNALKVINGSLVALCGVNWTGVVFPETVPPKPRILTTVPLCICYGYGIIRGVDTEKEEIYIISPLPFVFRQRVNCLIGSITMPMNLLRLNQPNVSHASGNNTLPTSRDPRKEHFRMRRKNRRTSD</sequence>
<evidence type="ECO:0000256" key="2">
    <source>
        <dbReference type="ARBA" id="ARBA00011003"/>
    </source>
</evidence>
<dbReference type="InterPro" id="IPR045116">
    <property type="entry name" value="Clp1/Grc3"/>
</dbReference>
<feature type="region of interest" description="Disordered" evidence="10">
    <location>
        <begin position="761"/>
        <end position="793"/>
    </location>
</feature>
<evidence type="ECO:0000256" key="9">
    <source>
        <dbReference type="ARBA" id="ARBA00071212"/>
    </source>
</evidence>
<evidence type="ECO:0000256" key="6">
    <source>
        <dbReference type="ARBA" id="ARBA00022777"/>
    </source>
</evidence>
<feature type="compositionally biased region" description="Basic and acidic residues" evidence="10">
    <location>
        <begin position="1"/>
        <end position="11"/>
    </location>
</feature>
<dbReference type="InterPro" id="IPR027417">
    <property type="entry name" value="P-loop_NTPase"/>
</dbReference>